<sequence>INLLKIRLTSAASIEERPGEACCYSEIIDLSVIIRHRKKETSVRLRDYVTNTVKKKSPPRSTPPTQSRSSVNIRVGRENGNCLSFLAIAAAKQWELHQMDMHNEFLHGDLEEEIFMKLPPGLHKGQPGEACKLRCPLTRRSLTGWLVYLGDSTISWKTKKQHTVSCSSAEVEYRSMALTTGELKWLKGLLKSFGIHHQQPMLLYCDSQAALHISRTPVFHERTKHIEVDCHYIRDELVSENLAARHVHTKEQVADFFTKALGKAQFDYLLCKLSVQDLHMPT</sequence>
<dbReference type="InterPro" id="IPR043502">
    <property type="entry name" value="DNA/RNA_pol_sf"/>
</dbReference>
<dbReference type="EMBL" id="BKCJ010341718">
    <property type="protein sequence ID" value="GEZ91703.1"/>
    <property type="molecule type" value="Genomic_DNA"/>
</dbReference>
<organism evidence="3">
    <name type="scientific">Tanacetum cinerariifolium</name>
    <name type="common">Dalmatian daisy</name>
    <name type="synonym">Chrysanthemum cinerariifolium</name>
    <dbReference type="NCBI Taxonomy" id="118510"/>
    <lineage>
        <taxon>Eukaryota</taxon>
        <taxon>Viridiplantae</taxon>
        <taxon>Streptophyta</taxon>
        <taxon>Embryophyta</taxon>
        <taxon>Tracheophyta</taxon>
        <taxon>Spermatophyta</taxon>
        <taxon>Magnoliopsida</taxon>
        <taxon>eudicotyledons</taxon>
        <taxon>Gunneridae</taxon>
        <taxon>Pentapetalae</taxon>
        <taxon>asterids</taxon>
        <taxon>campanulids</taxon>
        <taxon>Asterales</taxon>
        <taxon>Asteraceae</taxon>
        <taxon>Asteroideae</taxon>
        <taxon>Anthemideae</taxon>
        <taxon>Anthemidinae</taxon>
        <taxon>Tanacetum</taxon>
    </lineage>
</organism>
<gene>
    <name evidence="3" type="ORF">Tci_563676</name>
</gene>
<evidence type="ECO:0000313" key="3">
    <source>
        <dbReference type="EMBL" id="GEZ91703.1"/>
    </source>
</evidence>
<evidence type="ECO:0000256" key="1">
    <source>
        <dbReference type="SAM" id="MobiDB-lite"/>
    </source>
</evidence>
<feature type="domain" description="Reverse transcriptase Ty1/copia-type" evidence="2">
    <location>
        <begin position="85"/>
        <end position="134"/>
    </location>
</feature>
<dbReference type="CDD" id="cd09272">
    <property type="entry name" value="RNase_HI_RT_Ty1"/>
    <property type="match status" value="1"/>
</dbReference>
<protein>
    <submittedName>
        <fullName evidence="3">Retrovirus-related Pol polyprotein from transposon TNT 1-94</fullName>
    </submittedName>
</protein>
<evidence type="ECO:0000259" key="2">
    <source>
        <dbReference type="Pfam" id="PF07727"/>
    </source>
</evidence>
<proteinExistence type="predicted"/>
<dbReference type="PANTHER" id="PTHR11439">
    <property type="entry name" value="GAG-POL-RELATED RETROTRANSPOSON"/>
    <property type="match status" value="1"/>
</dbReference>
<comment type="caution">
    <text evidence="3">The sequence shown here is derived from an EMBL/GenBank/DDBJ whole genome shotgun (WGS) entry which is preliminary data.</text>
</comment>
<dbReference type="SUPFAM" id="SSF56672">
    <property type="entry name" value="DNA/RNA polymerases"/>
    <property type="match status" value="1"/>
</dbReference>
<name>A0A699IWN6_TANCI</name>
<dbReference type="InterPro" id="IPR013103">
    <property type="entry name" value="RVT_2"/>
</dbReference>
<reference evidence="3" key="1">
    <citation type="journal article" date="2019" name="Sci. Rep.">
        <title>Draft genome of Tanacetum cinerariifolium, the natural source of mosquito coil.</title>
        <authorList>
            <person name="Yamashiro T."/>
            <person name="Shiraishi A."/>
            <person name="Satake H."/>
            <person name="Nakayama K."/>
        </authorList>
    </citation>
    <scope>NUCLEOTIDE SEQUENCE</scope>
</reference>
<feature type="non-terminal residue" evidence="3">
    <location>
        <position position="1"/>
    </location>
</feature>
<feature type="region of interest" description="Disordered" evidence="1">
    <location>
        <begin position="53"/>
        <end position="73"/>
    </location>
</feature>
<dbReference type="PANTHER" id="PTHR11439:SF470">
    <property type="entry name" value="CYSTEINE-RICH RLK (RECEPTOR-LIKE PROTEIN KINASE) 8"/>
    <property type="match status" value="1"/>
</dbReference>
<accession>A0A699IWN6</accession>
<dbReference type="AlphaFoldDB" id="A0A699IWN6"/>
<dbReference type="Pfam" id="PF07727">
    <property type="entry name" value="RVT_2"/>
    <property type="match status" value="1"/>
</dbReference>